<proteinExistence type="predicted"/>
<feature type="compositionally biased region" description="Basic and acidic residues" evidence="1">
    <location>
        <begin position="126"/>
        <end position="135"/>
    </location>
</feature>
<evidence type="ECO:0000256" key="3">
    <source>
        <dbReference type="SAM" id="SignalP"/>
    </source>
</evidence>
<evidence type="ECO:0008006" key="6">
    <source>
        <dbReference type="Google" id="ProtNLM"/>
    </source>
</evidence>
<feature type="signal peptide" evidence="3">
    <location>
        <begin position="1"/>
        <end position="26"/>
    </location>
</feature>
<dbReference type="InterPro" id="IPR011990">
    <property type="entry name" value="TPR-like_helical_dom_sf"/>
</dbReference>
<dbReference type="SUPFAM" id="SSF48452">
    <property type="entry name" value="TPR-like"/>
    <property type="match status" value="1"/>
</dbReference>
<feature type="chain" id="PRO_5012332028" description="Tetratricopeptide repeat protein" evidence="3">
    <location>
        <begin position="27"/>
        <end position="272"/>
    </location>
</feature>
<dbReference type="RefSeq" id="WP_095975873.1">
    <property type="nucleotide sequence ID" value="NZ_CP022163.1"/>
</dbReference>
<dbReference type="KEGG" id="mbd:MEBOL_000448"/>
<keyword evidence="2" id="KW-0472">Membrane</keyword>
<dbReference type="Proteomes" id="UP000217289">
    <property type="component" value="Chromosome"/>
</dbReference>
<feature type="region of interest" description="Disordered" evidence="1">
    <location>
        <begin position="126"/>
        <end position="156"/>
    </location>
</feature>
<feature type="transmembrane region" description="Helical" evidence="2">
    <location>
        <begin position="185"/>
        <end position="206"/>
    </location>
</feature>
<name>A0A250I748_9BACT</name>
<organism evidence="4 5">
    <name type="scientific">Melittangium boletus DSM 14713</name>
    <dbReference type="NCBI Taxonomy" id="1294270"/>
    <lineage>
        <taxon>Bacteria</taxon>
        <taxon>Pseudomonadati</taxon>
        <taxon>Myxococcota</taxon>
        <taxon>Myxococcia</taxon>
        <taxon>Myxococcales</taxon>
        <taxon>Cystobacterineae</taxon>
        <taxon>Archangiaceae</taxon>
        <taxon>Melittangium</taxon>
    </lineage>
</organism>
<evidence type="ECO:0000256" key="1">
    <source>
        <dbReference type="SAM" id="MobiDB-lite"/>
    </source>
</evidence>
<feature type="transmembrane region" description="Helical" evidence="2">
    <location>
        <begin position="237"/>
        <end position="258"/>
    </location>
</feature>
<keyword evidence="2" id="KW-0812">Transmembrane</keyword>
<gene>
    <name evidence="4" type="ORF">MEBOL_000448</name>
</gene>
<protein>
    <recommendedName>
        <fullName evidence="6">Tetratricopeptide repeat protein</fullName>
    </recommendedName>
</protein>
<evidence type="ECO:0000313" key="4">
    <source>
        <dbReference type="EMBL" id="ATB27013.1"/>
    </source>
</evidence>
<dbReference type="EMBL" id="CP022163">
    <property type="protein sequence ID" value="ATB27013.1"/>
    <property type="molecule type" value="Genomic_DNA"/>
</dbReference>
<keyword evidence="2" id="KW-1133">Transmembrane helix</keyword>
<evidence type="ECO:0000256" key="2">
    <source>
        <dbReference type="SAM" id="Phobius"/>
    </source>
</evidence>
<sequence length="272" mass="29055">MFLRPWRQHLVLVLLCMCLSPLPVRAADDFDHSLAQAIRLYESLEYEAALSQLAHTRTLAQDARQDVQVSLHEGIILANLGRWERARSAFRAALLKEPEATLPLMVPPKVEKELESVRTRVRRELASARAREPKPEVITSLPAPAPVASSDRPEQAAAPLLTPAAPAPAPELAPQVEVRSARAPVLPWVLLGTGVVAGGMGGYFGWTSRGQIASAREASRQSDAAVRLDEARGSARVANILLGSAGLAAAGALVSWLLHDGDADSSSLGDSP</sequence>
<dbReference type="AlphaFoldDB" id="A0A250I748"/>
<accession>A0A250I748</accession>
<keyword evidence="3" id="KW-0732">Signal</keyword>
<reference evidence="4 5" key="1">
    <citation type="submission" date="2017-06" db="EMBL/GenBank/DDBJ databases">
        <authorList>
            <person name="Kim H.J."/>
            <person name="Triplett B.A."/>
        </authorList>
    </citation>
    <scope>NUCLEOTIDE SEQUENCE [LARGE SCALE GENOMIC DNA]</scope>
    <source>
        <strain evidence="4 5">DSM 14713</strain>
    </source>
</reference>
<dbReference type="OrthoDB" id="5382296at2"/>
<evidence type="ECO:0000313" key="5">
    <source>
        <dbReference type="Proteomes" id="UP000217289"/>
    </source>
</evidence>
<keyword evidence="5" id="KW-1185">Reference proteome</keyword>